<evidence type="ECO:0000256" key="1">
    <source>
        <dbReference type="ARBA" id="ARBA00022598"/>
    </source>
</evidence>
<dbReference type="EMBL" id="CP022657">
    <property type="protein sequence ID" value="ASS74110.1"/>
    <property type="molecule type" value="Genomic_DNA"/>
</dbReference>
<dbReference type="Gene3D" id="3.30.470.20">
    <property type="entry name" value="ATP-grasp fold, B domain"/>
    <property type="match status" value="1"/>
</dbReference>
<protein>
    <recommendedName>
        <fullName evidence="5">ATP-grasp domain-containing protein</fullName>
    </recommendedName>
</protein>
<evidence type="ECO:0000256" key="3">
    <source>
        <dbReference type="ARBA" id="ARBA00022840"/>
    </source>
</evidence>
<keyword evidence="1" id="KW-0436">Ligase</keyword>
<keyword evidence="2 4" id="KW-0547">Nucleotide-binding</keyword>
<dbReference type="InterPro" id="IPR011761">
    <property type="entry name" value="ATP-grasp"/>
</dbReference>
<dbReference type="PANTHER" id="PTHR43585">
    <property type="entry name" value="FUMIPYRROLE BIOSYNTHESIS PROTEIN C"/>
    <property type="match status" value="1"/>
</dbReference>
<dbReference type="RefSeq" id="WP_094235369.1">
    <property type="nucleotide sequence ID" value="NZ_CP022657.1"/>
</dbReference>
<evidence type="ECO:0000256" key="2">
    <source>
        <dbReference type="ARBA" id="ARBA00022741"/>
    </source>
</evidence>
<keyword evidence="7" id="KW-1185">Reference proteome</keyword>
<name>A0A223CXL4_9BACL</name>
<accession>A0A223CXL4</accession>
<dbReference type="SUPFAM" id="SSF56059">
    <property type="entry name" value="Glutathione synthetase ATP-binding domain-like"/>
    <property type="match status" value="1"/>
</dbReference>
<dbReference type="GO" id="GO:0046872">
    <property type="term" value="F:metal ion binding"/>
    <property type="evidence" value="ECO:0007669"/>
    <property type="project" value="InterPro"/>
</dbReference>
<dbReference type="PANTHER" id="PTHR43585:SF2">
    <property type="entry name" value="ATP-GRASP ENZYME FSQD"/>
    <property type="match status" value="1"/>
</dbReference>
<dbReference type="KEGG" id="tab:CIG75_03305"/>
<dbReference type="Gene3D" id="3.30.1490.20">
    <property type="entry name" value="ATP-grasp fold, A domain"/>
    <property type="match status" value="1"/>
</dbReference>
<organism evidence="6 7">
    <name type="scientific">Tumebacillus algifaecis</name>
    <dbReference type="NCBI Taxonomy" id="1214604"/>
    <lineage>
        <taxon>Bacteria</taxon>
        <taxon>Bacillati</taxon>
        <taxon>Bacillota</taxon>
        <taxon>Bacilli</taxon>
        <taxon>Bacillales</taxon>
        <taxon>Alicyclobacillaceae</taxon>
        <taxon>Tumebacillus</taxon>
    </lineage>
</organism>
<gene>
    <name evidence="6" type="ORF">CIG75_03305</name>
</gene>
<dbReference type="AlphaFoldDB" id="A0A223CXL4"/>
<dbReference type="PROSITE" id="PS50975">
    <property type="entry name" value="ATP_GRASP"/>
    <property type="match status" value="1"/>
</dbReference>
<proteinExistence type="predicted"/>
<reference evidence="6 7" key="1">
    <citation type="journal article" date="2015" name="Int. J. Syst. Evol. Microbiol.">
        <title>Tumebacillus algifaecis sp. nov., isolated from decomposing algal scum.</title>
        <authorList>
            <person name="Wu Y.F."/>
            <person name="Zhang B."/>
            <person name="Xing P."/>
            <person name="Wu Q.L."/>
            <person name="Liu S.J."/>
        </authorList>
    </citation>
    <scope>NUCLEOTIDE SEQUENCE [LARGE SCALE GENOMIC DNA]</scope>
    <source>
        <strain evidence="6 7">THMBR28</strain>
    </source>
</reference>
<dbReference type="Proteomes" id="UP000214688">
    <property type="component" value="Chromosome"/>
</dbReference>
<sequence>MAILLINRFARSAIDYTEWLTGFEEEVYMFAAQEVVDDFPEFPVRKAFDVLARDGRVEVEAVKLHQERPFRQIIALEESEIVRAGRLRDRLGLAGQGYQSALAFRDKAVMKETALRGGLEVAAHRKLESPLDLYDFVVEHGYPVVVKPLRGMTSMYTHVLRTEAEMEAWLKTGASAGMLAEAFVEGDMYQIDGVVLDGVVKFVSVASYVNTCLSYTDQLGVGNVLLEPGHPLGERLVAYAHQLMAAMPRLDAATFHAEVFLTPDDRIVLCEVASRTTGGRVNDMIELAYGLHLDRYIMRAQCGMIDPLPNRMDVTRLYGTFFIPPKKGTLVSFPQTVPFDWCVEASASGEIGKRYNGVTRSTESYVTVMVTGSTAEEVLARLQEAVTYVETNTVWED</sequence>
<dbReference type="GO" id="GO:0005524">
    <property type="term" value="F:ATP binding"/>
    <property type="evidence" value="ECO:0007669"/>
    <property type="project" value="UniProtKB-UniRule"/>
</dbReference>
<keyword evidence="3 4" id="KW-0067">ATP-binding</keyword>
<feature type="domain" description="ATP-grasp" evidence="5">
    <location>
        <begin position="111"/>
        <end position="302"/>
    </location>
</feature>
<evidence type="ECO:0000259" key="5">
    <source>
        <dbReference type="PROSITE" id="PS50975"/>
    </source>
</evidence>
<dbReference type="InterPro" id="IPR013815">
    <property type="entry name" value="ATP_grasp_subdomain_1"/>
</dbReference>
<dbReference type="OrthoDB" id="9803907at2"/>
<dbReference type="Gene3D" id="3.40.50.20">
    <property type="match status" value="1"/>
</dbReference>
<evidence type="ECO:0000256" key="4">
    <source>
        <dbReference type="PROSITE-ProRule" id="PRU00409"/>
    </source>
</evidence>
<evidence type="ECO:0000313" key="6">
    <source>
        <dbReference type="EMBL" id="ASS74110.1"/>
    </source>
</evidence>
<dbReference type="GO" id="GO:0016874">
    <property type="term" value="F:ligase activity"/>
    <property type="evidence" value="ECO:0007669"/>
    <property type="project" value="UniProtKB-KW"/>
</dbReference>
<evidence type="ECO:0000313" key="7">
    <source>
        <dbReference type="Proteomes" id="UP000214688"/>
    </source>
</evidence>
<dbReference type="InterPro" id="IPR052032">
    <property type="entry name" value="ATP-dep_AA_Ligase"/>
</dbReference>